<gene>
    <name evidence="2" type="ORF">SAMN05421869_1624</name>
</gene>
<dbReference type="Proteomes" id="UP000199202">
    <property type="component" value="Unassembled WGS sequence"/>
</dbReference>
<feature type="region of interest" description="Disordered" evidence="1">
    <location>
        <begin position="1"/>
        <end position="52"/>
    </location>
</feature>
<name>A0A1G9WMT0_9ACTN</name>
<evidence type="ECO:0000313" key="3">
    <source>
        <dbReference type="Proteomes" id="UP000199202"/>
    </source>
</evidence>
<reference evidence="2 3" key="1">
    <citation type="submission" date="2016-10" db="EMBL/GenBank/DDBJ databases">
        <authorList>
            <person name="de Groot N.N."/>
        </authorList>
    </citation>
    <scope>NUCLEOTIDE SEQUENCE [LARGE SCALE GENOMIC DNA]</scope>
    <source>
        <strain evidence="2 3">CGMCC 4.6533</strain>
    </source>
</reference>
<evidence type="ECO:0000313" key="2">
    <source>
        <dbReference type="EMBL" id="SDM85466.1"/>
    </source>
</evidence>
<keyword evidence="3" id="KW-1185">Reference proteome</keyword>
<protein>
    <submittedName>
        <fullName evidence="2">Uncharacterized protein</fullName>
    </submittedName>
</protein>
<accession>A0A1G9WMT0</accession>
<dbReference type="EMBL" id="FNDJ01000062">
    <property type="protein sequence ID" value="SDM85466.1"/>
    <property type="molecule type" value="Genomic_DNA"/>
</dbReference>
<sequence>MSKHTPWDKEAAARVQSAAARNPGCPSDRDGLDREAQSQADRNEDQDQDDAA</sequence>
<organism evidence="2 3">
    <name type="scientific">Nonomuraea jiangxiensis</name>
    <dbReference type="NCBI Taxonomy" id="633440"/>
    <lineage>
        <taxon>Bacteria</taxon>
        <taxon>Bacillati</taxon>
        <taxon>Actinomycetota</taxon>
        <taxon>Actinomycetes</taxon>
        <taxon>Streptosporangiales</taxon>
        <taxon>Streptosporangiaceae</taxon>
        <taxon>Nonomuraea</taxon>
    </lineage>
</organism>
<feature type="compositionally biased region" description="Basic and acidic residues" evidence="1">
    <location>
        <begin position="27"/>
        <end position="45"/>
    </location>
</feature>
<evidence type="ECO:0000256" key="1">
    <source>
        <dbReference type="SAM" id="MobiDB-lite"/>
    </source>
</evidence>
<dbReference type="AlphaFoldDB" id="A0A1G9WMT0"/>
<proteinExistence type="predicted"/>
<feature type="compositionally biased region" description="Basic and acidic residues" evidence="1">
    <location>
        <begin position="1"/>
        <end position="12"/>
    </location>
</feature>
<dbReference type="STRING" id="633440.SAMN05421869_1624"/>
<dbReference type="RefSeq" id="WP_176993932.1">
    <property type="nucleotide sequence ID" value="NZ_FNDJ01000062.1"/>
</dbReference>